<organism evidence="2 3">
    <name type="scientific">Thalassovita mediterranea</name>
    <dbReference type="NCBI Taxonomy" id="340021"/>
    <lineage>
        <taxon>Bacteria</taxon>
        <taxon>Pseudomonadati</taxon>
        <taxon>Pseudomonadota</taxon>
        <taxon>Alphaproteobacteria</taxon>
        <taxon>Rhodobacterales</taxon>
        <taxon>Roseobacteraceae</taxon>
        <taxon>Thalassovita</taxon>
    </lineage>
</organism>
<dbReference type="Gene3D" id="3.30.70.270">
    <property type="match status" value="1"/>
</dbReference>
<gene>
    <name evidence="2" type="primary">pleD_2</name>
    <name evidence="2" type="ORF">TM5383_01136</name>
</gene>
<feature type="domain" description="GGDEF" evidence="1">
    <location>
        <begin position="219"/>
        <end position="353"/>
    </location>
</feature>
<dbReference type="GO" id="GO:0003824">
    <property type="term" value="F:catalytic activity"/>
    <property type="evidence" value="ECO:0007669"/>
    <property type="project" value="UniProtKB-ARBA"/>
</dbReference>
<evidence type="ECO:0000313" key="2">
    <source>
        <dbReference type="EMBL" id="CUH83932.1"/>
    </source>
</evidence>
<dbReference type="CDD" id="cd01949">
    <property type="entry name" value="GGDEF"/>
    <property type="match status" value="1"/>
</dbReference>
<dbReference type="STRING" id="340021.TM5383_01136"/>
<dbReference type="SUPFAM" id="SSF55073">
    <property type="entry name" value="Nucleotide cyclase"/>
    <property type="match status" value="1"/>
</dbReference>
<dbReference type="PROSITE" id="PS50887">
    <property type="entry name" value="GGDEF"/>
    <property type="match status" value="1"/>
</dbReference>
<name>A0A0P1H1B9_9RHOB</name>
<dbReference type="InterPro" id="IPR029787">
    <property type="entry name" value="Nucleotide_cyclase"/>
</dbReference>
<dbReference type="InterPro" id="IPR043128">
    <property type="entry name" value="Rev_trsase/Diguanyl_cyclase"/>
</dbReference>
<evidence type="ECO:0000259" key="1">
    <source>
        <dbReference type="PROSITE" id="PS50887"/>
    </source>
</evidence>
<dbReference type="Gene3D" id="3.30.450.260">
    <property type="entry name" value="Haem NO binding associated domain"/>
    <property type="match status" value="1"/>
</dbReference>
<evidence type="ECO:0000313" key="3">
    <source>
        <dbReference type="Proteomes" id="UP000051681"/>
    </source>
</evidence>
<dbReference type="FunFam" id="3.30.70.270:FF:000001">
    <property type="entry name" value="Diguanylate cyclase domain protein"/>
    <property type="match status" value="1"/>
</dbReference>
<dbReference type="InterPro" id="IPR052163">
    <property type="entry name" value="DGC-Regulatory_Protein"/>
</dbReference>
<protein>
    <submittedName>
        <fullName evidence="2">Stalked cell differentiation-controlling protein</fullName>
    </submittedName>
</protein>
<dbReference type="PANTHER" id="PTHR46663">
    <property type="entry name" value="DIGUANYLATE CYCLASE DGCT-RELATED"/>
    <property type="match status" value="1"/>
</dbReference>
<dbReference type="NCBIfam" id="TIGR00254">
    <property type="entry name" value="GGDEF"/>
    <property type="match status" value="1"/>
</dbReference>
<dbReference type="SMART" id="SM00267">
    <property type="entry name" value="GGDEF"/>
    <property type="match status" value="1"/>
</dbReference>
<dbReference type="OrthoDB" id="9812260at2"/>
<reference evidence="2 3" key="1">
    <citation type="submission" date="2015-09" db="EMBL/GenBank/DDBJ databases">
        <authorList>
            <consortium name="Swine Surveillance"/>
        </authorList>
    </citation>
    <scope>NUCLEOTIDE SEQUENCE [LARGE SCALE GENOMIC DNA]</scope>
    <source>
        <strain evidence="2 3">CECT 8383</strain>
    </source>
</reference>
<dbReference type="Proteomes" id="UP000051681">
    <property type="component" value="Unassembled WGS sequence"/>
</dbReference>
<dbReference type="PANTHER" id="PTHR46663:SF4">
    <property type="entry name" value="DIGUANYLATE CYCLASE DGCT-RELATED"/>
    <property type="match status" value="1"/>
</dbReference>
<keyword evidence="3" id="KW-1185">Reference proteome</keyword>
<dbReference type="EMBL" id="CYSF01000006">
    <property type="protein sequence ID" value="CUH83932.1"/>
    <property type="molecule type" value="Genomic_DNA"/>
</dbReference>
<dbReference type="RefSeq" id="WP_058318042.1">
    <property type="nucleotide sequence ID" value="NZ_CYSF01000006.1"/>
</dbReference>
<dbReference type="InterPro" id="IPR000160">
    <property type="entry name" value="GGDEF_dom"/>
</dbReference>
<sequence length="367" mass="40136">MIPVHPSGDDTAIAADPLPKVRPTTLPVHLHQALCQLMPFHLFVDQDGVVCDHGPSIAKLLGQSDLRQLHVQHLLRFEREKGRSLADIAQTADGKACRLRLVQQPNIALRGIIAALAAPDQAAADAGWLLNLSCGPAMPDLLRQGTLTAADFAPTDMAVEMLYLTEAKSAAIAASMRLNRRLQGAKTEAEMLASTDMLTGLQNRRVMDETLARFCQTGTAFSLIHLDLDYFKRVNDSLGHAAGDFVLQEVANIIRRELRSEDTIIRYGGDEFVLILRNAVRRNELSGIANRLIVEITKPMRYLGHVCQVSASLGIARAIAGQKVNPAQILHDADTALYAAKHAGRGCFRFFQARVPTTSNSKDRNTL</sequence>
<proteinExistence type="predicted"/>
<dbReference type="AlphaFoldDB" id="A0A0P1H1B9"/>
<dbReference type="Pfam" id="PF00990">
    <property type="entry name" value="GGDEF"/>
    <property type="match status" value="1"/>
</dbReference>
<accession>A0A0P1H1B9</accession>
<dbReference type="InterPro" id="IPR042463">
    <property type="entry name" value="HNOB_dom_associated_sf"/>
</dbReference>